<accession>B9XEJ6</accession>
<gene>
    <name evidence="2" type="ORF">Cflav_PD4750</name>
</gene>
<comment type="caution">
    <text evidence="2">The sequence shown here is derived from an EMBL/GenBank/DDBJ whole genome shotgun (WGS) entry which is preliminary data.</text>
</comment>
<dbReference type="Pfam" id="PF13692">
    <property type="entry name" value="Glyco_trans_1_4"/>
    <property type="match status" value="1"/>
</dbReference>
<dbReference type="SUPFAM" id="SSF53756">
    <property type="entry name" value="UDP-Glycosyltransferase/glycogen phosphorylase"/>
    <property type="match status" value="1"/>
</dbReference>
<dbReference type="Gene3D" id="3.40.50.11010">
    <property type="match status" value="1"/>
</dbReference>
<proteinExistence type="predicted"/>
<keyword evidence="3" id="KW-1185">Reference proteome</keyword>
<evidence type="ECO:0000313" key="3">
    <source>
        <dbReference type="Proteomes" id="UP000003688"/>
    </source>
</evidence>
<name>B9XEJ6_PEDPL</name>
<dbReference type="STRING" id="320771.Cflav_PD4750"/>
<reference evidence="2 3" key="1">
    <citation type="journal article" date="2011" name="J. Bacteriol.">
        <title>Genome sequence of 'Pedosphaera parvula' Ellin514, an aerobic Verrucomicrobial isolate from pasture soil.</title>
        <authorList>
            <person name="Kant R."/>
            <person name="van Passel M.W."/>
            <person name="Sangwan P."/>
            <person name="Palva A."/>
            <person name="Lucas S."/>
            <person name="Copeland A."/>
            <person name="Lapidus A."/>
            <person name="Glavina Del Rio T."/>
            <person name="Dalin E."/>
            <person name="Tice H."/>
            <person name="Bruce D."/>
            <person name="Goodwin L."/>
            <person name="Pitluck S."/>
            <person name="Chertkov O."/>
            <person name="Larimer F.W."/>
            <person name="Land M.L."/>
            <person name="Hauser L."/>
            <person name="Brettin T.S."/>
            <person name="Detter J.C."/>
            <person name="Han S."/>
            <person name="de Vos W.M."/>
            <person name="Janssen P.H."/>
            <person name="Smidt H."/>
        </authorList>
    </citation>
    <scope>NUCLEOTIDE SEQUENCE [LARGE SCALE GENOMIC DNA]</scope>
    <source>
        <strain evidence="2 3">Ellin514</strain>
    </source>
</reference>
<evidence type="ECO:0000313" key="2">
    <source>
        <dbReference type="EMBL" id="EEF61710.1"/>
    </source>
</evidence>
<dbReference type="Proteomes" id="UP000003688">
    <property type="component" value="Unassembled WGS sequence"/>
</dbReference>
<dbReference type="PANTHER" id="PTHR12526:SF630">
    <property type="entry name" value="GLYCOSYLTRANSFERASE"/>
    <property type="match status" value="1"/>
</dbReference>
<dbReference type="PANTHER" id="PTHR12526">
    <property type="entry name" value="GLYCOSYLTRANSFERASE"/>
    <property type="match status" value="1"/>
</dbReference>
<protein>
    <submittedName>
        <fullName evidence="2">Glycosyl transferase group 1</fullName>
    </submittedName>
</protein>
<dbReference type="EMBL" id="ABOX02000008">
    <property type="protein sequence ID" value="EEF61710.1"/>
    <property type="molecule type" value="Genomic_DNA"/>
</dbReference>
<keyword evidence="2" id="KW-0808">Transferase</keyword>
<evidence type="ECO:0000256" key="1">
    <source>
        <dbReference type="SAM" id="MobiDB-lite"/>
    </source>
</evidence>
<sequence length="432" mass="48829">MSYAPNRSELLISNGNTGSNPQPASQGIHSRTSTRLPRSISSDKNRRKIDRNFPLIVHCHLCWDWVWQRPQQFLSRLSERHQVLFVETLAPDPQLVAPIARFETLPAHPNITRLRMQFPTWRWNNGAYVDKLRRKLLQEALLGPLAGKFENPVQWFYDPMAVTPFAGHMDEIATVYDCMDELSKFRHADPELINREMQLLAKADVVFTGGSRLYDAKSKHNDNCHFYGCGVDSEHFGKARDPRTALPPELRNKGDKKMLGYFGVVDERMDYELIARLADANPNWEIVIVGPLAKVEECVLPRRSNIQWLGGRPYSELPAYCKAFDVCLMPFALNEATEYINPTKALEYMATGTEIISSAVPDVVRNFASVVKIANSHDGFVSLCQRAVAEPDRAAIERGIKMAANHSWDSIVAQMEGHIEDVLANKLNVASV</sequence>
<dbReference type="AlphaFoldDB" id="B9XEJ6"/>
<organism evidence="2 3">
    <name type="scientific">Pedosphaera parvula (strain Ellin514)</name>
    <dbReference type="NCBI Taxonomy" id="320771"/>
    <lineage>
        <taxon>Bacteria</taxon>
        <taxon>Pseudomonadati</taxon>
        <taxon>Verrucomicrobiota</taxon>
        <taxon>Pedosphaerae</taxon>
        <taxon>Pedosphaerales</taxon>
        <taxon>Pedosphaeraceae</taxon>
        <taxon>Pedosphaera</taxon>
    </lineage>
</organism>
<dbReference type="GO" id="GO:0016740">
    <property type="term" value="F:transferase activity"/>
    <property type="evidence" value="ECO:0007669"/>
    <property type="project" value="UniProtKB-KW"/>
</dbReference>
<feature type="region of interest" description="Disordered" evidence="1">
    <location>
        <begin position="11"/>
        <end position="43"/>
    </location>
</feature>
<dbReference type="Gene3D" id="3.40.50.2000">
    <property type="entry name" value="Glycogen Phosphorylase B"/>
    <property type="match status" value="1"/>
</dbReference>
<feature type="compositionally biased region" description="Polar residues" evidence="1">
    <location>
        <begin position="11"/>
        <end position="42"/>
    </location>
</feature>